<dbReference type="Proteomes" id="UP001152622">
    <property type="component" value="Chromosome 4"/>
</dbReference>
<dbReference type="EMBL" id="JAINUF010000004">
    <property type="protein sequence ID" value="KAJ8363491.1"/>
    <property type="molecule type" value="Genomic_DNA"/>
</dbReference>
<dbReference type="Gene3D" id="3.30.420.10">
    <property type="entry name" value="Ribonuclease H-like superfamily/Ribonuclease H"/>
    <property type="match status" value="1"/>
</dbReference>
<keyword evidence="6" id="KW-0548">Nucleotidyltransferase</keyword>
<keyword evidence="17" id="KW-0233">DNA recombination</keyword>
<dbReference type="InterPro" id="IPR023780">
    <property type="entry name" value="Chromo_domain"/>
</dbReference>
<feature type="domain" description="Reverse transcriptase" evidence="22">
    <location>
        <begin position="515"/>
        <end position="694"/>
    </location>
</feature>
<evidence type="ECO:0000259" key="22">
    <source>
        <dbReference type="PROSITE" id="PS50878"/>
    </source>
</evidence>
<dbReference type="InterPro" id="IPR043502">
    <property type="entry name" value="DNA/RNA_pol_sf"/>
</dbReference>
<dbReference type="GO" id="GO:0003677">
    <property type="term" value="F:DNA binding"/>
    <property type="evidence" value="ECO:0007669"/>
    <property type="project" value="UniProtKB-KW"/>
</dbReference>
<keyword evidence="8" id="KW-0479">Metal-binding</keyword>
<dbReference type="PANTHER" id="PTHR37984:SF5">
    <property type="entry name" value="PROTEIN NYNRIN-LIKE"/>
    <property type="match status" value="1"/>
</dbReference>
<evidence type="ECO:0000256" key="19">
    <source>
        <dbReference type="ARBA" id="ARBA00039658"/>
    </source>
</evidence>
<dbReference type="FunFam" id="3.10.20.370:FF:000003">
    <property type="entry name" value="Transposon Tf2-6 polyprotein"/>
    <property type="match status" value="1"/>
</dbReference>
<dbReference type="PROSITE" id="PS50013">
    <property type="entry name" value="CHROMO_2"/>
    <property type="match status" value="1"/>
</dbReference>
<dbReference type="EC" id="3.1.26.4" evidence="3"/>
<feature type="domain" description="Chromo" evidence="21">
    <location>
        <begin position="1205"/>
        <end position="1263"/>
    </location>
</feature>
<dbReference type="OrthoDB" id="1430630at2759"/>
<dbReference type="InterPro" id="IPR032549">
    <property type="entry name" value="DUF4939"/>
</dbReference>
<dbReference type="Pfam" id="PF16297">
    <property type="entry name" value="DUF4939"/>
    <property type="match status" value="1"/>
</dbReference>
<feature type="domain" description="Integrase catalytic" evidence="23">
    <location>
        <begin position="904"/>
        <end position="1063"/>
    </location>
</feature>
<name>A0A9Q1FNX9_SYNKA</name>
<dbReference type="GO" id="GO:0004523">
    <property type="term" value="F:RNA-DNA hybrid ribonuclease activity"/>
    <property type="evidence" value="ECO:0007669"/>
    <property type="project" value="UniProtKB-EC"/>
</dbReference>
<feature type="compositionally biased region" description="Pro residues" evidence="20">
    <location>
        <begin position="57"/>
        <end position="68"/>
    </location>
</feature>
<comment type="caution">
    <text evidence="24">The sequence shown here is derived from an EMBL/GenBank/DDBJ whole genome shotgun (WGS) entry which is preliminary data.</text>
</comment>
<dbReference type="PANTHER" id="PTHR37984">
    <property type="entry name" value="PROTEIN CBG26694"/>
    <property type="match status" value="1"/>
</dbReference>
<keyword evidence="10" id="KW-0255">Endonuclease</keyword>
<evidence type="ECO:0000256" key="3">
    <source>
        <dbReference type="ARBA" id="ARBA00012180"/>
    </source>
</evidence>
<keyword evidence="11" id="KW-0378">Hydrolase</keyword>
<evidence type="ECO:0000256" key="9">
    <source>
        <dbReference type="ARBA" id="ARBA00022750"/>
    </source>
</evidence>
<dbReference type="Gene3D" id="2.40.50.40">
    <property type="match status" value="1"/>
</dbReference>
<dbReference type="GO" id="GO:0003887">
    <property type="term" value="F:DNA-directed DNA polymerase activity"/>
    <property type="evidence" value="ECO:0007669"/>
    <property type="project" value="UniProtKB-KW"/>
</dbReference>
<organism evidence="24 25">
    <name type="scientific">Synaphobranchus kaupii</name>
    <name type="common">Kaup's arrowtooth eel</name>
    <dbReference type="NCBI Taxonomy" id="118154"/>
    <lineage>
        <taxon>Eukaryota</taxon>
        <taxon>Metazoa</taxon>
        <taxon>Chordata</taxon>
        <taxon>Craniata</taxon>
        <taxon>Vertebrata</taxon>
        <taxon>Euteleostomi</taxon>
        <taxon>Actinopterygii</taxon>
        <taxon>Neopterygii</taxon>
        <taxon>Teleostei</taxon>
        <taxon>Anguilliformes</taxon>
        <taxon>Synaphobranchidae</taxon>
        <taxon>Synaphobranchus</taxon>
    </lineage>
</organism>
<evidence type="ECO:0000256" key="5">
    <source>
        <dbReference type="ARBA" id="ARBA00022679"/>
    </source>
</evidence>
<evidence type="ECO:0000256" key="2">
    <source>
        <dbReference type="ARBA" id="ARBA00010879"/>
    </source>
</evidence>
<accession>A0A9Q1FNX9</accession>
<evidence type="ECO:0000259" key="23">
    <source>
        <dbReference type="PROSITE" id="PS50994"/>
    </source>
</evidence>
<feature type="region of interest" description="Disordered" evidence="20">
    <location>
        <begin position="48"/>
        <end position="78"/>
    </location>
</feature>
<dbReference type="PROSITE" id="PS50994">
    <property type="entry name" value="INTEGRASE"/>
    <property type="match status" value="1"/>
</dbReference>
<dbReference type="PROSITE" id="PS50878">
    <property type="entry name" value="RT_POL"/>
    <property type="match status" value="1"/>
</dbReference>
<dbReference type="InterPro" id="IPR036397">
    <property type="entry name" value="RNaseH_sf"/>
</dbReference>
<dbReference type="Pfam" id="PF17919">
    <property type="entry name" value="RT_RNaseH_2"/>
    <property type="match status" value="1"/>
</dbReference>
<evidence type="ECO:0000256" key="16">
    <source>
        <dbReference type="ARBA" id="ARBA00023125"/>
    </source>
</evidence>
<dbReference type="InterPro" id="IPR050951">
    <property type="entry name" value="Retrovirus_Pol_polyprotein"/>
</dbReference>
<dbReference type="InterPro" id="IPR000953">
    <property type="entry name" value="Chromo/chromo_shadow_dom"/>
</dbReference>
<dbReference type="GO" id="GO:0046872">
    <property type="term" value="F:metal ion binding"/>
    <property type="evidence" value="ECO:0007669"/>
    <property type="project" value="UniProtKB-KW"/>
</dbReference>
<reference evidence="24" key="1">
    <citation type="journal article" date="2023" name="Science">
        <title>Genome structures resolve the early diversification of teleost fishes.</title>
        <authorList>
            <person name="Parey E."/>
            <person name="Louis A."/>
            <person name="Montfort J."/>
            <person name="Bouchez O."/>
            <person name="Roques C."/>
            <person name="Iampietro C."/>
            <person name="Lluch J."/>
            <person name="Castinel A."/>
            <person name="Donnadieu C."/>
            <person name="Desvignes T."/>
            <person name="Floi Bucao C."/>
            <person name="Jouanno E."/>
            <person name="Wen M."/>
            <person name="Mejri S."/>
            <person name="Dirks R."/>
            <person name="Jansen H."/>
            <person name="Henkel C."/>
            <person name="Chen W.J."/>
            <person name="Zahm M."/>
            <person name="Cabau C."/>
            <person name="Klopp C."/>
            <person name="Thompson A.W."/>
            <person name="Robinson-Rechavi M."/>
            <person name="Braasch I."/>
            <person name="Lecointre G."/>
            <person name="Bobe J."/>
            <person name="Postlethwait J.H."/>
            <person name="Berthelot C."/>
            <person name="Roest Crollius H."/>
            <person name="Guiguen Y."/>
        </authorList>
    </citation>
    <scope>NUCLEOTIDE SEQUENCE</scope>
    <source>
        <strain evidence="24">WJC10195</strain>
    </source>
</reference>
<proteinExistence type="inferred from homology"/>
<evidence type="ECO:0000256" key="4">
    <source>
        <dbReference type="ARBA" id="ARBA00022670"/>
    </source>
</evidence>
<evidence type="ECO:0000256" key="20">
    <source>
        <dbReference type="SAM" id="MobiDB-lite"/>
    </source>
</evidence>
<dbReference type="InterPro" id="IPR043128">
    <property type="entry name" value="Rev_trsase/Diguanyl_cyclase"/>
</dbReference>
<comment type="subcellular location">
    <subcellularLocation>
        <location evidence="1">Nucleus</location>
    </subcellularLocation>
</comment>
<dbReference type="GO" id="GO:0003964">
    <property type="term" value="F:RNA-directed DNA polymerase activity"/>
    <property type="evidence" value="ECO:0007669"/>
    <property type="project" value="UniProtKB-KW"/>
</dbReference>
<sequence>MDPADLEQIRHAFSCQTAVSDQQGRRLDDVLEVLRGITEQVTQLSLHQPLPRIPLGSTPPAPDPPADPPVSTSFREPRVQHPELYRGELGKCREFLMKCDIVFRMQPSSFASDPCKIAFIMSSLGGGALEWATSIWDSQVALCNNFAAFTAEMRRVFDHPTCGRDATQRLLQVRQGSRSVAEMAIQFRTLAAESGWNDTALQGAFRQALSEELKDQLATREESTSLNSLISLAIAIDNRLRIRARERGGNPGHLPHIRSHPSASGSRAASGVSEEEPMQLGRVAVNSAERQRRLRSRSCFYSQNRLVFKATLLWRDKSEVSSALIDSGADANFMDTTFAQRAGIPTELLPSPITAFALDGRSLGLVTHSTVPLQLVLSGNHRESIQLLLINSKQSSIVLGQTWLRLHNPHIDWQAGRILAWSGHCLASCLRSALPPPGSKNPSTNLPEPDISNVPKQYHDLGRTFSKSRALSLPPHRPYDCCIDLLAGAKLPSGRLYSLSGPEKLAMEEYIHESLASGIIRPSSSPVGAGFFFVGKKDGSLRPCIDYRGLNSITIRNKYPLPLINTAFEPLSQAVIFTKLDLRNAYHLVRIREGDEWKTAFNTPLGHYEYLVVPFGLTNAPAVFQGMVNDVLRDLLGKTVFVYIDDILIFSKSPQEHILHVREVLQRLLENQLFVKAEKCSFHVSSVPFLGFIIEEGSIRADPVKVKAVTEWPQPTSPPILCHPDPTRQFTIEVDGSDTGVGAILSQRAALDNKLHPCAFFSRRLSSAERNYDVGDRELLAIKLALEEWRHWLEGAASCMVAAVSWRIEEIVRSAQTSHPDPRSNPNPSLFVPNSVRSQVLEWVHASCLACHPGVARTTTLVRRSFWWPTLKEDTRAFVLACSVCARSKASHQPPSGLLLPLPVPGRPWSHIGVDFVTGLPLSEGNSVILTIVDRFSKAVHFIPLPKLPSALETAELLVVHVVRLHGIPSDIVSDRGPQFSSQVWKAFCVALGASASLSSGFHPQSNGQAERANQDLGAALRCVTARNPASWSRFLPWVEYSHNSLKSTSTGLSPFECSLGYQPPLLSVQEAEVAVPSVNAHILKCKRIWRLARTALLRSNSRSQRLADLHRTAAPKYRAGQQVWLSTSNISLPSSSKKLRPRFIGPFPVVCLINPVSVKLSLPASLKVYPVFHVSQIKPVASSPLSAPTLPPPPVRVIDNAPAYTVDRIIDIRRKGRGFQYLVDWEGYGPEERSWLHRGLILDQSLIQDFHSRFPSKTRPPGTPGGVR</sequence>
<keyword evidence="16" id="KW-0238">DNA-binding</keyword>
<dbReference type="Gene3D" id="3.30.70.270">
    <property type="match status" value="1"/>
</dbReference>
<dbReference type="Gene3D" id="3.10.20.370">
    <property type="match status" value="1"/>
</dbReference>
<dbReference type="GO" id="GO:0004190">
    <property type="term" value="F:aspartic-type endopeptidase activity"/>
    <property type="evidence" value="ECO:0007669"/>
    <property type="project" value="UniProtKB-KW"/>
</dbReference>
<evidence type="ECO:0000313" key="24">
    <source>
        <dbReference type="EMBL" id="KAJ8363491.1"/>
    </source>
</evidence>
<dbReference type="Gene3D" id="1.10.340.70">
    <property type="match status" value="1"/>
</dbReference>
<dbReference type="Pfam" id="PF00665">
    <property type="entry name" value="rve"/>
    <property type="match status" value="1"/>
</dbReference>
<evidence type="ECO:0000256" key="11">
    <source>
        <dbReference type="ARBA" id="ARBA00022801"/>
    </source>
</evidence>
<dbReference type="Pfam" id="PF00078">
    <property type="entry name" value="RVT_1"/>
    <property type="match status" value="1"/>
</dbReference>
<feature type="compositionally biased region" description="Low complexity" evidence="20">
    <location>
        <begin position="262"/>
        <end position="272"/>
    </location>
</feature>
<dbReference type="Gene3D" id="3.10.10.10">
    <property type="entry name" value="HIV Type 1 Reverse Transcriptase, subunit A, domain 1"/>
    <property type="match status" value="1"/>
</dbReference>
<dbReference type="SUPFAM" id="SSF50630">
    <property type="entry name" value="Acid proteases"/>
    <property type="match status" value="1"/>
</dbReference>
<dbReference type="InterPro" id="IPR056924">
    <property type="entry name" value="SH3_Tf2-1"/>
</dbReference>
<keyword evidence="18" id="KW-0511">Multifunctional enzyme</keyword>
<dbReference type="GO" id="GO:0006508">
    <property type="term" value="P:proteolysis"/>
    <property type="evidence" value="ECO:0007669"/>
    <property type="project" value="UniProtKB-KW"/>
</dbReference>
<evidence type="ECO:0000256" key="8">
    <source>
        <dbReference type="ARBA" id="ARBA00022723"/>
    </source>
</evidence>
<dbReference type="FunFam" id="1.10.340.70:FF:000001">
    <property type="entry name" value="Retrovirus-related Pol polyprotein from transposon gypsy-like Protein"/>
    <property type="match status" value="1"/>
</dbReference>
<keyword evidence="25" id="KW-1185">Reference proteome</keyword>
<dbReference type="GO" id="GO:0005634">
    <property type="term" value="C:nucleus"/>
    <property type="evidence" value="ECO:0007669"/>
    <property type="project" value="UniProtKB-SubCell"/>
</dbReference>
<evidence type="ECO:0000256" key="15">
    <source>
        <dbReference type="ARBA" id="ARBA00022932"/>
    </source>
</evidence>
<dbReference type="Pfam" id="PF24626">
    <property type="entry name" value="SH3_Tf2-1"/>
    <property type="match status" value="1"/>
</dbReference>
<dbReference type="InterPro" id="IPR000477">
    <property type="entry name" value="RT_dom"/>
</dbReference>
<dbReference type="InterPro" id="IPR016197">
    <property type="entry name" value="Chromo-like_dom_sf"/>
</dbReference>
<dbReference type="CDD" id="cd01647">
    <property type="entry name" value="RT_LTR"/>
    <property type="match status" value="1"/>
</dbReference>
<dbReference type="SUPFAM" id="SSF54160">
    <property type="entry name" value="Chromo domain-like"/>
    <property type="match status" value="1"/>
</dbReference>
<evidence type="ECO:0000256" key="18">
    <source>
        <dbReference type="ARBA" id="ARBA00023268"/>
    </source>
</evidence>
<dbReference type="InterPro" id="IPR021109">
    <property type="entry name" value="Peptidase_aspartic_dom_sf"/>
</dbReference>
<protein>
    <recommendedName>
        <fullName evidence="19">Gypsy retrotransposon integrase-like protein 1</fullName>
        <ecNumber evidence="3">3.1.26.4</ecNumber>
    </recommendedName>
</protein>
<keyword evidence="5" id="KW-0808">Transferase</keyword>
<dbReference type="CDD" id="cd09274">
    <property type="entry name" value="RNase_HI_RT_Ty3"/>
    <property type="match status" value="1"/>
</dbReference>
<evidence type="ECO:0000259" key="21">
    <source>
        <dbReference type="PROSITE" id="PS50013"/>
    </source>
</evidence>
<keyword evidence="9" id="KW-0064">Aspartyl protease</keyword>
<dbReference type="AlphaFoldDB" id="A0A9Q1FNX9"/>
<gene>
    <name evidence="24" type="ORF">SKAU_G00123220</name>
</gene>
<evidence type="ECO:0000256" key="12">
    <source>
        <dbReference type="ARBA" id="ARBA00022842"/>
    </source>
</evidence>
<evidence type="ECO:0000256" key="10">
    <source>
        <dbReference type="ARBA" id="ARBA00022759"/>
    </source>
</evidence>
<dbReference type="Gene3D" id="2.40.70.10">
    <property type="entry name" value="Acid Proteases"/>
    <property type="match status" value="1"/>
</dbReference>
<dbReference type="GO" id="GO:0015074">
    <property type="term" value="P:DNA integration"/>
    <property type="evidence" value="ECO:0007669"/>
    <property type="project" value="UniProtKB-KW"/>
</dbReference>
<dbReference type="InterPro" id="IPR041588">
    <property type="entry name" value="Integrase_H2C2"/>
</dbReference>
<evidence type="ECO:0000256" key="7">
    <source>
        <dbReference type="ARBA" id="ARBA00022722"/>
    </source>
</evidence>
<dbReference type="InterPro" id="IPR001584">
    <property type="entry name" value="Integrase_cat-core"/>
</dbReference>
<evidence type="ECO:0000256" key="6">
    <source>
        <dbReference type="ARBA" id="ARBA00022695"/>
    </source>
</evidence>
<keyword evidence="13" id="KW-0229">DNA integration</keyword>
<dbReference type="SUPFAM" id="SSF56672">
    <property type="entry name" value="DNA/RNA polymerases"/>
    <property type="match status" value="1"/>
</dbReference>
<keyword evidence="15" id="KW-0239">DNA-directed DNA polymerase</keyword>
<keyword evidence="4" id="KW-0645">Protease</keyword>
<feature type="region of interest" description="Disordered" evidence="20">
    <location>
        <begin position="246"/>
        <end position="276"/>
    </location>
</feature>
<keyword evidence="7" id="KW-0540">Nuclease</keyword>
<dbReference type="Pfam" id="PF00385">
    <property type="entry name" value="Chromo"/>
    <property type="match status" value="1"/>
</dbReference>
<evidence type="ECO:0000256" key="17">
    <source>
        <dbReference type="ARBA" id="ARBA00023172"/>
    </source>
</evidence>
<dbReference type="SMART" id="SM00298">
    <property type="entry name" value="CHROMO"/>
    <property type="match status" value="1"/>
</dbReference>
<comment type="similarity">
    <text evidence="2">Belongs to the beta type-B retroviral polymerase family. HERV class-II K(HML-2) pol subfamily.</text>
</comment>
<dbReference type="InterPro" id="IPR041577">
    <property type="entry name" value="RT_RNaseH_2"/>
</dbReference>
<keyword evidence="14" id="KW-0695">RNA-directed DNA polymerase</keyword>
<dbReference type="CDD" id="cd00303">
    <property type="entry name" value="retropepsin_like"/>
    <property type="match status" value="1"/>
</dbReference>
<evidence type="ECO:0000256" key="13">
    <source>
        <dbReference type="ARBA" id="ARBA00022908"/>
    </source>
</evidence>
<dbReference type="InterPro" id="IPR012337">
    <property type="entry name" value="RNaseH-like_sf"/>
</dbReference>
<evidence type="ECO:0000256" key="14">
    <source>
        <dbReference type="ARBA" id="ARBA00022918"/>
    </source>
</evidence>
<dbReference type="SUPFAM" id="SSF53098">
    <property type="entry name" value="Ribonuclease H-like"/>
    <property type="match status" value="1"/>
</dbReference>
<evidence type="ECO:0000313" key="25">
    <source>
        <dbReference type="Proteomes" id="UP001152622"/>
    </source>
</evidence>
<dbReference type="GO" id="GO:0006310">
    <property type="term" value="P:DNA recombination"/>
    <property type="evidence" value="ECO:0007669"/>
    <property type="project" value="UniProtKB-KW"/>
</dbReference>
<evidence type="ECO:0000256" key="1">
    <source>
        <dbReference type="ARBA" id="ARBA00004123"/>
    </source>
</evidence>
<dbReference type="FunFam" id="3.30.420.10:FF:000032">
    <property type="entry name" value="Retrovirus-related Pol polyprotein from transposon 297-like Protein"/>
    <property type="match status" value="1"/>
</dbReference>
<keyword evidence="12" id="KW-0460">Magnesium</keyword>
<dbReference type="Pfam" id="PF17921">
    <property type="entry name" value="Integrase_H2C2"/>
    <property type="match status" value="1"/>
</dbReference>